<dbReference type="EMBL" id="NPBS01000195">
    <property type="protein sequence ID" value="PAF21973.1"/>
    <property type="molecule type" value="Genomic_DNA"/>
</dbReference>
<evidence type="ECO:0000313" key="1">
    <source>
        <dbReference type="EMBL" id="PAF21973.1"/>
    </source>
</evidence>
<evidence type="ECO:0008006" key="3">
    <source>
        <dbReference type="Google" id="ProtNLM"/>
    </source>
</evidence>
<comment type="caution">
    <text evidence="1">The sequence shown here is derived from an EMBL/GenBank/DDBJ whole genome shotgun (WGS) entry which is preliminary data.</text>
</comment>
<organism evidence="1 2">
    <name type="scientific">Shouchella clausii</name>
    <name type="common">Alkalihalobacillus clausii</name>
    <dbReference type="NCBI Taxonomy" id="79880"/>
    <lineage>
        <taxon>Bacteria</taxon>
        <taxon>Bacillati</taxon>
        <taxon>Bacillota</taxon>
        <taxon>Bacilli</taxon>
        <taxon>Bacillales</taxon>
        <taxon>Bacillaceae</taxon>
        <taxon>Shouchella</taxon>
    </lineage>
</organism>
<name>A0A268RNZ9_SHOCL</name>
<feature type="non-terminal residue" evidence="1">
    <location>
        <position position="67"/>
    </location>
</feature>
<proteinExistence type="predicted"/>
<reference evidence="1 2" key="1">
    <citation type="submission" date="2017-07" db="EMBL/GenBank/DDBJ databases">
        <title>Isolation and whole genome analysis of endospore-forming bacteria from heroin.</title>
        <authorList>
            <person name="Kalinowski J."/>
            <person name="Ahrens B."/>
            <person name="Al-Dilaimi A."/>
            <person name="Winkler A."/>
            <person name="Wibberg D."/>
            <person name="Schleenbecker U."/>
            <person name="Ruckert C."/>
            <person name="Wolfel R."/>
            <person name="Grass G."/>
        </authorList>
    </citation>
    <scope>NUCLEOTIDE SEQUENCE [LARGE SCALE GENOMIC DNA]</scope>
    <source>
        <strain evidence="1 2">7523-2</strain>
    </source>
</reference>
<dbReference type="Proteomes" id="UP000216133">
    <property type="component" value="Unassembled WGS sequence"/>
</dbReference>
<protein>
    <recommendedName>
        <fullName evidence="3">Group II intron reverse transcriptase/maturase</fullName>
    </recommendedName>
</protein>
<dbReference type="AlphaFoldDB" id="A0A268RNZ9"/>
<accession>A0A268RNZ9</accession>
<evidence type="ECO:0000313" key="2">
    <source>
        <dbReference type="Proteomes" id="UP000216133"/>
    </source>
</evidence>
<sequence length="67" mass="7772">MDEEKLLDRILDRDNLNRAFKQVKRNKGAAGVDGMTVEELGADMALNKEEMIAQIRQRTYQPQPVRR</sequence>
<gene>
    <name evidence="1" type="ORF">CHH61_22690</name>
</gene>